<proteinExistence type="predicted"/>
<dbReference type="SUPFAM" id="SSF52540">
    <property type="entry name" value="P-loop containing nucleoside triphosphate hydrolases"/>
    <property type="match status" value="1"/>
</dbReference>
<feature type="coiled-coil region" evidence="1">
    <location>
        <begin position="225"/>
        <end position="252"/>
    </location>
</feature>
<dbReference type="InterPro" id="IPR003395">
    <property type="entry name" value="RecF/RecN/SMC_N"/>
</dbReference>
<dbReference type="PANTHER" id="PTHR43977">
    <property type="entry name" value="STRUCTURAL MAINTENANCE OF CHROMOSOMES PROTEIN 3"/>
    <property type="match status" value="1"/>
</dbReference>
<gene>
    <name evidence="3" type="ORF">COY93_04550</name>
</gene>
<name>A0A2M7Q8R8_9BACT</name>
<dbReference type="Gene3D" id="6.10.140.1720">
    <property type="match status" value="1"/>
</dbReference>
<keyword evidence="1" id="KW-0175">Coiled coil</keyword>
<dbReference type="Proteomes" id="UP000230973">
    <property type="component" value="Unassembled WGS sequence"/>
</dbReference>
<accession>A0A2M7Q8R8</accession>
<evidence type="ECO:0000313" key="3">
    <source>
        <dbReference type="EMBL" id="PIY61905.1"/>
    </source>
</evidence>
<sequence length="791" mass="89003">MSVFQPTGNDAAPADGVIRPEQQTMILQKLEMHGFKSFADRKVLEFVQPSGQSRGITAIVGPNGSGKSNVADAVRWVLGEQSTKLLRGKKAEDVIFSGSERRARSGYAEVVLHFSNEAGKLPLDISEVTIARRIYRDGESEYLINKKKVRLTDVQLLLAQANFGARSYSVIGQGMIDSILVASPQERKEFFDEAAGVRQYQLKRHQSTIKMQATKENLGQAEMLVNEIEPRVRSLSRQVKRLEERDELQNELHDLHHQYYGQLWSELQRNINRRTAELGKREQEWKDRESTLDEAKRELSKLEREETGNDAFTELQSRFQKLMSEKSALRERELRVRSRIEIAEQVKKQTATAMPLSKIIEGVRGLGDRQGQAIKSLEAAKDLKVAKALVPNFKSVLDDTVTLADRLERPAPEVEIKKPEADPALVKELEGLRQEIDALEAQIKETQGTLGTYNDSERKKKERFFSLQRVLQEKISSAHSLERGLGDMRVELARLETRRDSLEQEMSAELGERAERVKSEIAAGGEKPTASPESLRPRIEKLRYQLQMIGGIDPEVVREYQEANERYTYLSGQIGDLTKAIADLERVIVELDQTIRTRSETAFRKLNREFDRYFKILFGGGKAELIQLTAARVQKDDRAESEAEGIEGGDVEITETDGQDDTYIAGVDITATPPGKKIKHINILSGGERALTSIALICAIMVSNPSPFVLLDEVDAALDESNADKFASILGELAERTQFIVVSHNRYTMRRANVLYGVTMRDDGTSDLLSINLEEVDTFKEEGKTKSKKAA</sequence>
<dbReference type="AlphaFoldDB" id="A0A2M7Q8R8"/>
<evidence type="ECO:0000259" key="2">
    <source>
        <dbReference type="Pfam" id="PF02463"/>
    </source>
</evidence>
<feature type="coiled-coil region" evidence="1">
    <location>
        <begin position="485"/>
        <end position="512"/>
    </location>
</feature>
<dbReference type="Gene3D" id="3.40.50.300">
    <property type="entry name" value="P-loop containing nucleotide triphosphate hydrolases"/>
    <property type="match status" value="2"/>
</dbReference>
<evidence type="ECO:0000256" key="1">
    <source>
        <dbReference type="SAM" id="Coils"/>
    </source>
</evidence>
<protein>
    <recommendedName>
        <fullName evidence="2">RecF/RecN/SMC N-terminal domain-containing protein</fullName>
    </recommendedName>
</protein>
<feature type="domain" description="RecF/RecN/SMC N-terminal" evidence="2">
    <location>
        <begin position="27"/>
        <end position="766"/>
    </location>
</feature>
<dbReference type="Pfam" id="PF02463">
    <property type="entry name" value="SMC_N"/>
    <property type="match status" value="1"/>
</dbReference>
<dbReference type="EMBL" id="PFLC01000059">
    <property type="protein sequence ID" value="PIY61905.1"/>
    <property type="molecule type" value="Genomic_DNA"/>
</dbReference>
<comment type="caution">
    <text evidence="3">The sequence shown here is derived from an EMBL/GenBank/DDBJ whole genome shotgun (WGS) entry which is preliminary data.</text>
</comment>
<organism evidence="3 4">
    <name type="scientific">Candidatus Uhrbacteria bacterium CG_4_10_14_0_8_um_filter_58_22</name>
    <dbReference type="NCBI Taxonomy" id="1975029"/>
    <lineage>
        <taxon>Bacteria</taxon>
        <taxon>Candidatus Uhriibacteriota</taxon>
    </lineage>
</organism>
<reference evidence="4" key="1">
    <citation type="submission" date="2017-09" db="EMBL/GenBank/DDBJ databases">
        <title>Depth-based differentiation of microbial function through sediment-hosted aquifers and enrichment of novel symbionts in the deep terrestrial subsurface.</title>
        <authorList>
            <person name="Probst A.J."/>
            <person name="Ladd B."/>
            <person name="Jarett J.K."/>
            <person name="Geller-Mcgrath D.E."/>
            <person name="Sieber C.M.K."/>
            <person name="Emerson J.B."/>
            <person name="Anantharaman K."/>
            <person name="Thomas B.C."/>
            <person name="Malmstrom R."/>
            <person name="Stieglmeier M."/>
            <person name="Klingl A."/>
            <person name="Woyke T."/>
            <person name="Ryan C.M."/>
            <person name="Banfield J.F."/>
        </authorList>
    </citation>
    <scope>NUCLEOTIDE SEQUENCE [LARGE SCALE GENOMIC DNA]</scope>
</reference>
<dbReference type="InterPro" id="IPR027417">
    <property type="entry name" value="P-loop_NTPase"/>
</dbReference>
<feature type="coiled-coil region" evidence="1">
    <location>
        <begin position="285"/>
        <end position="332"/>
    </location>
</feature>
<feature type="coiled-coil region" evidence="1">
    <location>
        <begin position="422"/>
        <end position="449"/>
    </location>
</feature>
<evidence type="ECO:0000313" key="4">
    <source>
        <dbReference type="Proteomes" id="UP000230973"/>
    </source>
</evidence>